<sequence length="1590" mass="179973">MNPPPPPPSLASLSAPPTQYPQPYTLPSYPTFHQPPLPPPPPPPPPQQYPNQPTYSAYTPTIPFPFLNPIVAPKSSIVEWPATHSTQTQPLQMTASRNHLPSPTLQTTNPPHPSLIQKKSSIFRLGAKTFTLSFDGGRVAPYQIKERRGRFHGSLWLNMVGLKWLLDVIEQIRVKEDKSGYFKFLRSSYSILEVSCLKNKGGRFLEIVDYHSGAQTGSVRIPEGSKSAGWQKLASEIWSFFLGREGKSDAPMFIPAGGGPGRAGKNKLGGQRLHIGGRLGKPEEVETISCDAEPRATGGAPSEPVLTNDIPELPTLTMEVSGLPSITTDDCRSTEEEVVDEQAVVVRVDLAESESARGSALTVGHPLLQSTDYEVGEASETGDAEIQIPAVEYYSFEDLDGSSPVYCSPLAVIRPAECSNTVVISDGSQEEFSQWVKKHYKGFCKLVGFPIDTHEQQCLDLLQRIEADRFKYNTTNKRKKPAGSTRKGSRELRNLLRILSWNIRGLNNPNKRERVKFWLRQWKCDIVCLQETKMDTLDRRIIRSLWGNPYVAWEVLAAARTTGGVLLLWDKRVVEKLDSFVGRFSMSCPWRGVCDGFTWVGTGLYGPTYDVVRQDLWVELRDIRRRWSNPWCIFGDFNVIRFPSERLRCRRCTPPMLEFSDFIEDLNLVDLPLGGGGRFTWSSGSENPSLSRIDRFLISSDWEDQYPDVVQNLLPRPLSDHHPIILETGRMTGGKRPFKFENMWLKTEGFVERIKNWWSTYTFMGSPSFILANKLKALKEDIKVWNKQVFGDVSLKQLQLLADLSQFDDKEELGGLSLVDRDSRKAVLSELDKLAHLEETSWRQKSRTEAWRPTVDGLDFHSIGADEASLLERKFNREEVFQVLKDLQGDKAPGPDGFSMAFFHRCWEVVGDDVMGFFEEFHTHCKFEKSLNATFIALIPKKRDALNIRDYRPISLVGSMYKLLSKVLANRINRLKSSIPGILCKLDIEKAYDHVNWDCLLHLLAKMGFGQRWCHWIKTCISTVQFSILVNGSPAGFFEEAGLIRGFLAGALGGFEVRISHLLFADDTIVFCDAVPEQVMHIRKVLSCFEAVTGLRVNLSKSEMVPVGMVAGMPLLAEILSCSIGTLPMTYLGMPLGAPYKSISIWNTILEKIERRLASWQTLYLSKGGRLTLLKSTLSSLPTYYLSLFTIPVSVAKRIEKLQRNFLWGGMGEAVKYHLVSWDQVCSPIAGGGLGIKNLIVFNKALLGKWLWRFGVEDSHLWRKVIVAKYGMEWGGWRSKPCRGAHGCGLWKSISSGWEAFLERVEFSAGGGSRVRFWTDKWCGNTPLKDLFPMLFLCSSDREASVESVLSRSGLDSPCVWNISFVRDFNDWELLVVLSFFNFIQPLLPRREGSDKMVWKPRLSGEFAVRSFYCALQDSNRPKFPWKSIWGVKAPRRISFFIWTAAKGQILTCDNLMKRGHVLAGWCCLCKNQWETGAHLLIHCEVATALWGFVFQKFGIQWVLPANIVDLLFGWYSWLGKHSSDTWNLVPLCLMWTLWQERNRRIFEDLEKSLYHLQEQFLGLLFDCSRSWGLTTASSLPDFVASLHVS</sequence>
<dbReference type="Gene3D" id="3.60.10.10">
    <property type="entry name" value="Endonuclease/exonuclease/phosphatase"/>
    <property type="match status" value="1"/>
</dbReference>
<dbReference type="Pfam" id="PF00078">
    <property type="entry name" value="RVT_1"/>
    <property type="match status" value="1"/>
</dbReference>
<feature type="region of interest" description="Disordered" evidence="1">
    <location>
        <begin position="1"/>
        <end position="55"/>
    </location>
</feature>
<evidence type="ECO:0000313" key="3">
    <source>
        <dbReference type="EMBL" id="SPD08027.1"/>
    </source>
</evidence>
<feature type="domain" description="Reverse transcriptase" evidence="2">
    <location>
        <begin position="920"/>
        <end position="1136"/>
    </location>
</feature>
<proteinExistence type="predicted"/>
<organism evidence="3">
    <name type="scientific">Fagus sylvatica</name>
    <name type="common">Beechnut</name>
    <dbReference type="NCBI Taxonomy" id="28930"/>
    <lineage>
        <taxon>Eukaryota</taxon>
        <taxon>Viridiplantae</taxon>
        <taxon>Streptophyta</taxon>
        <taxon>Embryophyta</taxon>
        <taxon>Tracheophyta</taxon>
        <taxon>Spermatophyta</taxon>
        <taxon>Magnoliopsida</taxon>
        <taxon>eudicotyledons</taxon>
        <taxon>Gunneridae</taxon>
        <taxon>Pentapetalae</taxon>
        <taxon>rosids</taxon>
        <taxon>fabids</taxon>
        <taxon>Fagales</taxon>
        <taxon>Fagaceae</taxon>
        <taxon>Fagus</taxon>
    </lineage>
</organism>
<dbReference type="InterPro" id="IPR026960">
    <property type="entry name" value="RVT-Znf"/>
</dbReference>
<reference evidence="3" key="1">
    <citation type="submission" date="2018-02" db="EMBL/GenBank/DDBJ databases">
        <authorList>
            <person name="Cohen D.B."/>
            <person name="Kent A.D."/>
        </authorList>
    </citation>
    <scope>NUCLEOTIDE SEQUENCE</scope>
</reference>
<dbReference type="GO" id="GO:0003824">
    <property type="term" value="F:catalytic activity"/>
    <property type="evidence" value="ECO:0007669"/>
    <property type="project" value="InterPro"/>
</dbReference>
<dbReference type="InterPro" id="IPR036691">
    <property type="entry name" value="Endo/exonu/phosph_ase_sf"/>
</dbReference>
<dbReference type="PANTHER" id="PTHR33116:SF78">
    <property type="entry name" value="OS12G0587133 PROTEIN"/>
    <property type="match status" value="1"/>
</dbReference>
<dbReference type="SUPFAM" id="SSF81995">
    <property type="entry name" value="beta-sandwich domain of Sec23/24"/>
    <property type="match status" value="1"/>
</dbReference>
<dbReference type="InterPro" id="IPR000477">
    <property type="entry name" value="RT_dom"/>
</dbReference>
<evidence type="ECO:0000256" key="1">
    <source>
        <dbReference type="SAM" id="MobiDB-lite"/>
    </source>
</evidence>
<name>A0A2N9H0I3_FAGSY</name>
<accession>A0A2N9H0I3</accession>
<dbReference type="PANTHER" id="PTHR33116">
    <property type="entry name" value="REVERSE TRANSCRIPTASE ZINC-BINDING DOMAIN-CONTAINING PROTEIN-RELATED-RELATED"/>
    <property type="match status" value="1"/>
</dbReference>
<dbReference type="InterPro" id="IPR005135">
    <property type="entry name" value="Endo/exonuclease/phosphatase"/>
</dbReference>
<evidence type="ECO:0000259" key="2">
    <source>
        <dbReference type="PROSITE" id="PS50878"/>
    </source>
</evidence>
<feature type="compositionally biased region" description="Pro residues" evidence="1">
    <location>
        <begin position="33"/>
        <end position="48"/>
    </location>
</feature>
<feature type="compositionally biased region" description="Low complexity" evidence="1">
    <location>
        <begin position="10"/>
        <end position="31"/>
    </location>
</feature>
<dbReference type="CDD" id="cd01650">
    <property type="entry name" value="RT_nLTR_like"/>
    <property type="match status" value="1"/>
</dbReference>
<gene>
    <name evidence="3" type="ORF">FSB_LOCUS35909</name>
</gene>
<dbReference type="Pfam" id="PF13966">
    <property type="entry name" value="zf-RVT"/>
    <property type="match status" value="1"/>
</dbReference>
<dbReference type="Pfam" id="PF03372">
    <property type="entry name" value="Exo_endo_phos"/>
    <property type="match status" value="1"/>
</dbReference>
<dbReference type="PROSITE" id="PS50878">
    <property type="entry name" value="RT_POL"/>
    <property type="match status" value="1"/>
</dbReference>
<dbReference type="EMBL" id="OIVN01002997">
    <property type="protein sequence ID" value="SPD08027.1"/>
    <property type="molecule type" value="Genomic_DNA"/>
</dbReference>
<dbReference type="SUPFAM" id="SSF56219">
    <property type="entry name" value="DNase I-like"/>
    <property type="match status" value="1"/>
</dbReference>
<protein>
    <recommendedName>
        <fullName evidence="2">Reverse transcriptase domain-containing protein</fullName>
    </recommendedName>
</protein>